<organism evidence="10 11">
    <name type="scientific">Armadillidium nasatum</name>
    <dbReference type="NCBI Taxonomy" id="96803"/>
    <lineage>
        <taxon>Eukaryota</taxon>
        <taxon>Metazoa</taxon>
        <taxon>Ecdysozoa</taxon>
        <taxon>Arthropoda</taxon>
        <taxon>Crustacea</taxon>
        <taxon>Multicrustacea</taxon>
        <taxon>Malacostraca</taxon>
        <taxon>Eumalacostraca</taxon>
        <taxon>Peracarida</taxon>
        <taxon>Isopoda</taxon>
        <taxon>Oniscidea</taxon>
        <taxon>Crinocheta</taxon>
        <taxon>Armadillidiidae</taxon>
        <taxon>Armadillidium</taxon>
    </lineage>
</organism>
<proteinExistence type="inferred from homology"/>
<feature type="domain" description="Anaphase-promoting complex subunit 1 middle" evidence="8">
    <location>
        <begin position="670"/>
        <end position="986"/>
    </location>
</feature>
<evidence type="ECO:0000256" key="1">
    <source>
        <dbReference type="ARBA" id="ARBA00010547"/>
    </source>
</evidence>
<keyword evidence="4" id="KW-0498">Mitosis</keyword>
<reference evidence="10 11" key="1">
    <citation type="journal article" date="2019" name="PLoS Biol.">
        <title>Sex chromosomes control vertical transmission of feminizing Wolbachia symbionts in an isopod.</title>
        <authorList>
            <person name="Becking T."/>
            <person name="Chebbi M.A."/>
            <person name="Giraud I."/>
            <person name="Moumen B."/>
            <person name="Laverre T."/>
            <person name="Caubet Y."/>
            <person name="Peccoud J."/>
            <person name="Gilbert C."/>
            <person name="Cordaux R."/>
        </authorList>
    </citation>
    <scope>NUCLEOTIDE SEQUENCE [LARGE SCALE GENOMIC DNA]</scope>
    <source>
        <strain evidence="10">ANa2</strain>
        <tissue evidence="10">Whole body excluding digestive tract and cuticle</tissue>
    </source>
</reference>
<sequence length="1959" mass="219331">MISCGDAEEFVPFGREHMVHHPGEVLMTHSHPPPPELDHLEVLKDLNTVSLSSSKDSWMIRKSKDELTEEELYFSEKTVVWSRGQMGLEGSKTVIKSMTTESTIQQALFATFYTYPDIPVLTEDEIPEVPTGTSLPSICTLESKHLNVYAESGEDFSVAIPFPVRKVWPMKFGILLERQISPSETFLQSDAEENLPVLYSLLHPLDEVNPVIFRKDKVTTTEKQVYLKDYQETMISTHNDPSICVLHSTYTSCLRICKIRRAKQEVLLFSFLLKYICSLQFPVILKCSVDTVVKSYYKKEIISLLPKNILGSSVSGFGTPITSANSSISTHTPNLSSAAIGATVNANIVRPSTTGVQQSVTPIRLQLTQPGQVAGFRSSFGMKMAKGTNLISNSDASLESEPLIPDICLEMLWSTTSSTKPKSAFLSEDLVGQRFICLLFPQVTTLKTFEYGLNDDCDIVVGKETSIPAKDAVFLTGLNMMVVVDPTNILLLYTGAVQICRLHLAGLTTLNSSLFKDFSCLNISSKLNSPLGTPLRRSSLLASSKPHSSLDMKFETALSPVLTERSSMVENSFLDDPALPLSSAIVSVRDATDFRLTLEHNNGNLYRVTLPHMWSSTITQKSILALKQVLPKELTLQLLNKWYSNRNSPGNEEFSSSSEWHLFSKTVLSLIGYDVEKLSPSSYFDVSGSTSPSVASKKFRATESGSESDWEYLLSSSYHQTFGNTLSEVLNLDKIEVFQESKKPTLGSFNTSAPLFLYLPSILFGLHLVYEEFKTSTLHFDLTTFMIPCLTQLAADLRATKYLDHYWKDFPSLCSLQGPLVQLSPTNTSKLIVPSFFTPDPPNLYHHLYMIMKYINRSPFPYIPSVGTWTKNLILLYQIAATNCPISEIPLSKYLNVIQPMDKSPMSSCKEHLKVTINDKNKDCDSYNIHEKIVMVTNHFGITLQNIKVMAPGLSLLLMNSQHLSRTFPPQNWPASSYQLVDRPDLVAQKLYADKYKESQKKDRYNRRKRGKDPYTIKVYEPNTEEAPSEVSDKSEAKPKDEDDGMDSLDQAMLALRWPDDKRVHEVRKMLCSSKPVPINITQRPGVSDHDFVEEQERQLYALCIRTMALPMGRGMFTLCTHNPIITETLPIPPLNLKGKAPPRGTTIEFPINEIPADMDMWPLFHNGVAAGLKIAPSCGEITSSWIVYNKAKGDATQVIPHAGFLMALGLNGHMRNFATVSLYEYLSQGHEHNAIGLLIGISATMRGTMDIQTTKVLSIHLECLLPPTSTDLPIPHTAQVAAILGVGLVYADTGHRHMAEVLLREIGRPPGPEMENATDRESYSLAAGLGLGMIMFGRGTELAASADLNLAGELHHFIEGGHRKPLSGAMQEKYKSPSYLIKEGDRVNINVTAPGATLGLGMIYFKSGNRAIADWMLVPNTPYMLDQVRPDFLLLRTIARGLILWDEVMPTYKWVEGHVPTTILQHVHRSGNQSIPGVDYESIHQAYYNILAGSCFVLGLKFAGSANSEAFYVLWKYTRMFANFTKRSVAELAGKSTVETCLCSILLSLSLVMAGTGDLEVLRLIRYLRSRVGLTVSTVGYGSHLAIHMALGFLFLGGGRFSLGTSNIALASLIVSCFPKFPTHSNDNRYHLQAFRHLYVLAAEPRLFLPVDVDTGKLRIAKILLRFSDTRSYKDQKYVARAPHMLPELSKLKEIIVEGNVDNPRYWPVQVRYKVKYLFMSNCFSILDRNIKNLFTKGTESWYVLETLLSTGNGIPLKLREGRFPYGESPISYDYKSSYYLTEDKTLHWTIKGIRKVNQCNYLSGLLIWQVKLIATCSLFLQNLGVPSPSGNTTSTSFMTDDGIDEQNNEKMDLDEITETVEPTSLFLKSLVNPERALALLKRIELVIDRWEEEVKEEIKSYLNSNFANQVFSPKCAYILLFREVPHPEILPHIEGEYKKFFKVFKGIEKGTIYQSNL</sequence>
<keyword evidence="3" id="KW-0677">Repeat</keyword>
<dbReference type="OrthoDB" id="26401at2759"/>
<dbReference type="InterPro" id="IPR048971">
    <property type="entry name" value="Apc1_3rd"/>
</dbReference>
<dbReference type="Pfam" id="PF21282">
    <property type="entry name" value="APC1_3rd"/>
    <property type="match status" value="1"/>
</dbReference>
<dbReference type="PANTHER" id="PTHR12827">
    <property type="entry name" value="MEIOTIC CHECKPOINT REGULATOR TSG24 FAMILY MEMBER"/>
    <property type="match status" value="1"/>
</dbReference>
<feature type="region of interest" description="Disordered" evidence="6">
    <location>
        <begin position="998"/>
        <end position="1046"/>
    </location>
</feature>
<dbReference type="InterPro" id="IPR011989">
    <property type="entry name" value="ARM-like"/>
</dbReference>
<evidence type="ECO:0000313" key="11">
    <source>
        <dbReference type="Proteomes" id="UP000326759"/>
    </source>
</evidence>
<evidence type="ECO:0000256" key="2">
    <source>
        <dbReference type="ARBA" id="ARBA00022618"/>
    </source>
</evidence>
<dbReference type="InterPro" id="IPR024990">
    <property type="entry name" value="Apc1"/>
</dbReference>
<evidence type="ECO:0000256" key="5">
    <source>
        <dbReference type="ARBA" id="ARBA00023306"/>
    </source>
</evidence>
<evidence type="ECO:0000259" key="7">
    <source>
        <dbReference type="Pfam" id="PF12859"/>
    </source>
</evidence>
<evidence type="ECO:0000256" key="3">
    <source>
        <dbReference type="ARBA" id="ARBA00022737"/>
    </source>
</evidence>
<dbReference type="GO" id="GO:0031145">
    <property type="term" value="P:anaphase-promoting complex-dependent catabolic process"/>
    <property type="evidence" value="ECO:0007669"/>
    <property type="project" value="TreeGrafter"/>
</dbReference>
<feature type="domain" description="Anaphase-promoting complex subunit 1 N-terminal" evidence="7">
    <location>
        <begin position="62"/>
        <end position="182"/>
    </location>
</feature>
<evidence type="ECO:0000256" key="6">
    <source>
        <dbReference type="SAM" id="MobiDB-lite"/>
    </source>
</evidence>
<comment type="caution">
    <text evidence="10">The sequence shown here is derived from an EMBL/GenBank/DDBJ whole genome shotgun (WGS) entry which is preliminary data.</text>
</comment>
<evidence type="ECO:0000256" key="4">
    <source>
        <dbReference type="ARBA" id="ARBA00022776"/>
    </source>
</evidence>
<keyword evidence="11" id="KW-1185">Reference proteome</keyword>
<feature type="domain" description="Anaphase-promoting complex subunit 1 beta-sandwich" evidence="9">
    <location>
        <begin position="1647"/>
        <end position="1717"/>
    </location>
</feature>
<evidence type="ECO:0000259" key="8">
    <source>
        <dbReference type="Pfam" id="PF20518"/>
    </source>
</evidence>
<dbReference type="InterPro" id="IPR049255">
    <property type="entry name" value="Apc1_N"/>
</dbReference>
<dbReference type="GO" id="GO:0005680">
    <property type="term" value="C:anaphase-promoting complex"/>
    <property type="evidence" value="ECO:0007669"/>
    <property type="project" value="InterPro"/>
</dbReference>
<dbReference type="EMBL" id="SEYY01023497">
    <property type="protein sequence ID" value="KAB7494829.1"/>
    <property type="molecule type" value="Genomic_DNA"/>
</dbReference>
<dbReference type="InterPro" id="IPR046794">
    <property type="entry name" value="Apc1_MidN"/>
</dbReference>
<dbReference type="GO" id="GO:0070979">
    <property type="term" value="P:protein K11-linked ubiquitination"/>
    <property type="evidence" value="ECO:0007669"/>
    <property type="project" value="TreeGrafter"/>
</dbReference>
<gene>
    <name evidence="10" type="primary">ANAPC1</name>
    <name evidence="10" type="ORF">Anas_10257</name>
</gene>
<protein>
    <submittedName>
        <fullName evidence="10">Anaphase-promoting complex subunit 1</fullName>
    </submittedName>
</protein>
<dbReference type="GO" id="GO:0060090">
    <property type="term" value="F:molecular adaptor activity"/>
    <property type="evidence" value="ECO:0007669"/>
    <property type="project" value="TreeGrafter"/>
</dbReference>
<evidence type="ECO:0000313" key="10">
    <source>
        <dbReference type="EMBL" id="KAB7494829.1"/>
    </source>
</evidence>
<feature type="compositionally biased region" description="Basic and acidic residues" evidence="6">
    <location>
        <begin position="1031"/>
        <end position="1041"/>
    </location>
</feature>
<accession>A0A5N5SMK5</accession>
<dbReference type="Gene3D" id="1.25.10.10">
    <property type="entry name" value="Leucine-rich Repeat Variant"/>
    <property type="match status" value="2"/>
</dbReference>
<evidence type="ECO:0000259" key="9">
    <source>
        <dbReference type="Pfam" id="PF21282"/>
    </source>
</evidence>
<dbReference type="GO" id="GO:0007091">
    <property type="term" value="P:metaphase/anaphase transition of mitotic cell cycle"/>
    <property type="evidence" value="ECO:0007669"/>
    <property type="project" value="TreeGrafter"/>
</dbReference>
<keyword evidence="2" id="KW-0132">Cell division</keyword>
<dbReference type="Proteomes" id="UP000326759">
    <property type="component" value="Unassembled WGS sequence"/>
</dbReference>
<dbReference type="Pfam" id="PF12859">
    <property type="entry name" value="ANAPC1"/>
    <property type="match status" value="1"/>
</dbReference>
<name>A0A5N5SMK5_9CRUS</name>
<dbReference type="PANTHER" id="PTHR12827:SF3">
    <property type="entry name" value="ANAPHASE-PROMOTING COMPLEX SUBUNIT 1"/>
    <property type="match status" value="1"/>
</dbReference>
<comment type="similarity">
    <text evidence="1">Belongs to the APC1 family.</text>
</comment>
<keyword evidence="5" id="KW-0131">Cell cycle</keyword>
<dbReference type="GO" id="GO:0051301">
    <property type="term" value="P:cell division"/>
    <property type="evidence" value="ECO:0007669"/>
    <property type="project" value="UniProtKB-KW"/>
</dbReference>
<dbReference type="Pfam" id="PF20518">
    <property type="entry name" value="Apc1_MidN"/>
    <property type="match status" value="1"/>
</dbReference>